<feature type="region of interest" description="Disordered" evidence="1">
    <location>
        <begin position="149"/>
        <end position="173"/>
    </location>
</feature>
<proteinExistence type="predicted"/>
<dbReference type="EMBL" id="BDGX01000019">
    <property type="protein sequence ID" value="GAV49972.1"/>
    <property type="molecule type" value="Genomic_DNA"/>
</dbReference>
<name>A0A1Q3A2Q7_ZYGRO</name>
<feature type="compositionally biased region" description="Low complexity" evidence="1">
    <location>
        <begin position="157"/>
        <end position="172"/>
    </location>
</feature>
<organism evidence="2 3">
    <name type="scientific">Zygosaccharomyces rouxii</name>
    <dbReference type="NCBI Taxonomy" id="4956"/>
    <lineage>
        <taxon>Eukaryota</taxon>
        <taxon>Fungi</taxon>
        <taxon>Dikarya</taxon>
        <taxon>Ascomycota</taxon>
        <taxon>Saccharomycotina</taxon>
        <taxon>Saccharomycetes</taxon>
        <taxon>Saccharomycetales</taxon>
        <taxon>Saccharomycetaceae</taxon>
        <taxon>Zygosaccharomyces</taxon>
    </lineage>
</organism>
<evidence type="ECO:0000313" key="2">
    <source>
        <dbReference type="EMBL" id="GAV49972.1"/>
    </source>
</evidence>
<sequence>MVQINFKSWFKPIKATEKEKKVTINPSSIASVPPVALAATSLAAAESNETEGTLTTPQSIGTNTGDGTDGKRINSAHDKNGSEYSSSSKNNATAEAVSNSLVAVSTVTGAKVSKKDPAYPGVYHGTSSHRVSRTIRKFFKKAWWNKEKGNAEGENGGSETSVSDTTSFSSASEWEDPYGNPILRKRDYMLMILKEAAGKEGFISSIDIEKQIGFANRYHKIRRWKNKDFKFPNSHSTEGVYKPWELVPGFCEKSEDQPTVGRELTCASNGVVISSQKSEPRISLPRSSPIAGCSTELRERDIVSVSSNPVFSTDIVSVEPVAAVSSVKGTPVVPTVLPATAESTASDSVATEAPLLPSDFISRFAPIQPAAQEDLQELARVFETNEPRSIIENDSSRFAPRNRTPQQNLEDAVKLFVSYNGDETKVDPPLPQDVEYSSFGEQQQNLYDSEVVHDDVTVVSPNLDDDCPHSLRFFPDDPPPERISVSRHNDNGDVSISSCVELGASVPSNGVRNYPYYHSTNGIEASVSSQSAVMLPLTFEQSPVEPTTFVFDVNMQQNIEAIVSSRDNSICLPLDDVCKKSSTISSSGFVYDINVHKNIEAIIGSEHFEEYVPKSADWHDYEVVLPKRGCAGANDIKEKGPIISHYPSLQSTLSTEELSEVKSPDYYDAENEPISMDPDGKERRRSFETIIHYSLKPVAIDTASPQFDEDFDVSDLKIDDDEQELPLSNVCADTFLQKKDLGSLFDAAAKIQNSNHVNTDNTAVLPIPGHAVIMNTLLAADVPAQIESNNVRPIITVHDDDLEPCVPLSEDDDDEDEDGDSVAIAYHEGRIGEPIAELKNTHLSAPVQQLAPTPKNQANFDKLDVDLFSKVENLMSPHNGIGASINQEVPGLGAYRNNNHIEQELNYDEIIRLIFREDSLQEDVYHPETATEIGDDDYDVSMSTEEEFEDEDEDSEEEDEDESSWNLTSSFCSHRVPSFVDGLFGDLEYGSERPNHILDAPVENGLQQVSRHGDNFEISPQIELKQQSPMPLPVELKEEPPALIVSTERESVATHSPLESLCFVHWPIVKENWVAKTLGEYCPLNFRNNIRFNYDSSEFKIRQYYMTTKAILQEQYNTRRKLIFSPKPGKWLNFEWETDILDVVDDFIRINRNLYPMFKGPRIVQRKHLIRRWKNRERDRLIVLEQLLDYWREDPAAIDQLKLEKQSTRPLQQHSPSISNVEAPERPPLKLVLSKIFERMTMDVAHKRLGRPPRDGSSVVLLKKGPPLGIDYFGYKRDKAREWVNNILLKL</sequence>
<dbReference type="eggNOG" id="ENOG502SRVZ">
    <property type="taxonomic scope" value="Eukaryota"/>
</dbReference>
<feature type="compositionally biased region" description="Acidic residues" evidence="1">
    <location>
        <begin position="933"/>
        <end position="963"/>
    </location>
</feature>
<comment type="caution">
    <text evidence="2">The sequence shown here is derived from an EMBL/GenBank/DDBJ whole genome shotgun (WGS) entry which is preliminary data.</text>
</comment>
<accession>A0A1Q3A2Q7</accession>
<feature type="compositionally biased region" description="Polar residues" evidence="1">
    <location>
        <begin position="51"/>
        <end position="66"/>
    </location>
</feature>
<dbReference type="OrthoDB" id="10379295at2759"/>
<dbReference type="Proteomes" id="UP000187013">
    <property type="component" value="Unassembled WGS sequence"/>
</dbReference>
<feature type="compositionally biased region" description="Basic and acidic residues" evidence="1">
    <location>
        <begin position="68"/>
        <end position="81"/>
    </location>
</feature>
<protein>
    <submittedName>
        <fullName evidence="2">Uncharacterized protein</fullName>
    </submittedName>
</protein>
<feature type="region of interest" description="Disordered" evidence="1">
    <location>
        <begin position="43"/>
        <end position="91"/>
    </location>
</feature>
<feature type="region of interest" description="Disordered" evidence="1">
    <location>
        <begin position="929"/>
        <end position="966"/>
    </location>
</feature>
<gene>
    <name evidence="2" type="ORF">ZYGR_0S01050</name>
</gene>
<evidence type="ECO:0000256" key="1">
    <source>
        <dbReference type="SAM" id="MobiDB-lite"/>
    </source>
</evidence>
<reference evidence="2 3" key="1">
    <citation type="submission" date="2016-08" db="EMBL/GenBank/DDBJ databases">
        <title>Draft genome sequence of allopolyploid Zygosaccharomyces rouxii.</title>
        <authorList>
            <person name="Watanabe J."/>
            <person name="Uehara K."/>
            <person name="Mogi Y."/>
            <person name="Tsukioka Y."/>
        </authorList>
    </citation>
    <scope>NUCLEOTIDE SEQUENCE [LARGE SCALE GENOMIC DNA]</scope>
    <source>
        <strain evidence="2 3">NBRC 110957</strain>
    </source>
</reference>
<evidence type="ECO:0000313" key="3">
    <source>
        <dbReference type="Proteomes" id="UP000187013"/>
    </source>
</evidence>
<feature type="compositionally biased region" description="Polar residues" evidence="1">
    <location>
        <begin position="82"/>
        <end position="91"/>
    </location>
</feature>